<dbReference type="EMBL" id="BMXI01000020">
    <property type="protein sequence ID" value="GHC66066.1"/>
    <property type="molecule type" value="Genomic_DNA"/>
</dbReference>
<accession>A0A918WPV8</accession>
<sequence length="130" mass="14957">MSYIDLKIEQNHRKVDLTLPEPPERMFYQYASFPLEKREEAPQPLSYPHWKGWETLVALRVEDSVPMENYRLTMSARRSDPPARSISFQPVFRSVIINGTVLQPVETVPEPSSAMLIACGLLGLVTRRSR</sequence>
<dbReference type="InterPro" id="IPR013424">
    <property type="entry name" value="Ice-binding_C"/>
</dbReference>
<gene>
    <name evidence="2" type="ORF">GCM10007100_37350</name>
</gene>
<reference evidence="2" key="2">
    <citation type="submission" date="2020-09" db="EMBL/GenBank/DDBJ databases">
        <authorList>
            <person name="Sun Q."/>
            <person name="Kim S."/>
        </authorList>
    </citation>
    <scope>NUCLEOTIDE SEQUENCE</scope>
    <source>
        <strain evidence="2">KCTC 12988</strain>
    </source>
</reference>
<protein>
    <recommendedName>
        <fullName evidence="1">Ice-binding protein C-terminal domain-containing protein</fullName>
    </recommendedName>
</protein>
<dbReference type="Pfam" id="PF07589">
    <property type="entry name" value="PEP-CTERM"/>
    <property type="match status" value="1"/>
</dbReference>
<comment type="caution">
    <text evidence="2">The sequence shown here is derived from an EMBL/GenBank/DDBJ whole genome shotgun (WGS) entry which is preliminary data.</text>
</comment>
<dbReference type="NCBIfam" id="TIGR02595">
    <property type="entry name" value="PEP_CTERM"/>
    <property type="match status" value="1"/>
</dbReference>
<dbReference type="RefSeq" id="WP_377047471.1">
    <property type="nucleotide sequence ID" value="NZ_JBHLZH010000005.1"/>
</dbReference>
<evidence type="ECO:0000259" key="1">
    <source>
        <dbReference type="Pfam" id="PF07589"/>
    </source>
</evidence>
<proteinExistence type="predicted"/>
<feature type="domain" description="Ice-binding protein C-terminal" evidence="1">
    <location>
        <begin position="107"/>
        <end position="128"/>
    </location>
</feature>
<evidence type="ECO:0000313" key="3">
    <source>
        <dbReference type="Proteomes" id="UP000644507"/>
    </source>
</evidence>
<organism evidence="2 3">
    <name type="scientific">Roseibacillus persicicus</name>
    <dbReference type="NCBI Taxonomy" id="454148"/>
    <lineage>
        <taxon>Bacteria</taxon>
        <taxon>Pseudomonadati</taxon>
        <taxon>Verrucomicrobiota</taxon>
        <taxon>Verrucomicrobiia</taxon>
        <taxon>Verrucomicrobiales</taxon>
        <taxon>Verrucomicrobiaceae</taxon>
        <taxon>Roseibacillus</taxon>
    </lineage>
</organism>
<reference evidence="2" key="1">
    <citation type="journal article" date="2014" name="Int. J. Syst. Evol. Microbiol.">
        <title>Complete genome sequence of Corynebacterium casei LMG S-19264T (=DSM 44701T), isolated from a smear-ripened cheese.</title>
        <authorList>
            <consortium name="US DOE Joint Genome Institute (JGI-PGF)"/>
            <person name="Walter F."/>
            <person name="Albersmeier A."/>
            <person name="Kalinowski J."/>
            <person name="Ruckert C."/>
        </authorList>
    </citation>
    <scope>NUCLEOTIDE SEQUENCE</scope>
    <source>
        <strain evidence="2">KCTC 12988</strain>
    </source>
</reference>
<evidence type="ECO:0000313" key="2">
    <source>
        <dbReference type="EMBL" id="GHC66066.1"/>
    </source>
</evidence>
<dbReference type="Proteomes" id="UP000644507">
    <property type="component" value="Unassembled WGS sequence"/>
</dbReference>
<name>A0A918WPV8_9BACT</name>
<dbReference type="AlphaFoldDB" id="A0A918WPV8"/>
<keyword evidence="3" id="KW-1185">Reference proteome</keyword>